<dbReference type="EnsemblMetazoa" id="XM_038207152.1">
    <property type="protein sequence ID" value="XP_038063080.1"/>
    <property type="gene ID" value="LOC119733784"/>
</dbReference>
<feature type="region of interest" description="Disordered" evidence="1">
    <location>
        <begin position="127"/>
        <end position="192"/>
    </location>
</feature>
<evidence type="ECO:0000313" key="3">
    <source>
        <dbReference type="Proteomes" id="UP000887568"/>
    </source>
</evidence>
<proteinExistence type="predicted"/>
<sequence length="292" mass="32895">MPQDVSGRIPMPTLDPSTGEKLNVRLRMVGKRGTNISQRVAVLDRPTKPQLKLDENVQSFLPSLKPKAKAKGLIVTSRTPSPSTAVLVPHPPAMHTRSKGMDDASSHAGYNLRLRRVSVRGKPENLPSIFETADEPSGRHPSFKAKKERLKSSRHRGAAAREKKTKQRGQAANKLPDINGHNKGQRPTAPKMDAWAPVSEQYRELTKIDNDLLWYADTAADHNKDRLELPAIKGAETILPQQLVPQTFSEERLPDMPRMTCRQERHNSKRFHARSPGQQIMWARKCFDDKQH</sequence>
<protein>
    <submittedName>
        <fullName evidence="2">Uncharacterized protein</fullName>
    </submittedName>
</protein>
<dbReference type="AlphaFoldDB" id="A0A914AGG9"/>
<dbReference type="GeneID" id="119733784"/>
<organism evidence="2 3">
    <name type="scientific">Patiria miniata</name>
    <name type="common">Bat star</name>
    <name type="synonym">Asterina miniata</name>
    <dbReference type="NCBI Taxonomy" id="46514"/>
    <lineage>
        <taxon>Eukaryota</taxon>
        <taxon>Metazoa</taxon>
        <taxon>Echinodermata</taxon>
        <taxon>Eleutherozoa</taxon>
        <taxon>Asterozoa</taxon>
        <taxon>Asteroidea</taxon>
        <taxon>Valvatacea</taxon>
        <taxon>Valvatida</taxon>
        <taxon>Asterinidae</taxon>
        <taxon>Patiria</taxon>
    </lineage>
</organism>
<evidence type="ECO:0000313" key="2">
    <source>
        <dbReference type="EnsemblMetazoa" id="XP_038063080.1"/>
    </source>
</evidence>
<feature type="compositionally biased region" description="Basic residues" evidence="1">
    <location>
        <begin position="141"/>
        <end position="167"/>
    </location>
</feature>
<name>A0A914AGG9_PATMI</name>
<accession>A0A914AGG9</accession>
<keyword evidence="3" id="KW-1185">Reference proteome</keyword>
<reference evidence="2" key="1">
    <citation type="submission" date="2022-11" db="UniProtKB">
        <authorList>
            <consortium name="EnsemblMetazoa"/>
        </authorList>
    </citation>
    <scope>IDENTIFICATION</scope>
</reference>
<evidence type="ECO:0000256" key="1">
    <source>
        <dbReference type="SAM" id="MobiDB-lite"/>
    </source>
</evidence>
<dbReference type="OMA" id="RTACHRE"/>
<dbReference type="Proteomes" id="UP000887568">
    <property type="component" value="Unplaced"/>
</dbReference>
<dbReference type="OrthoDB" id="10470622at2759"/>
<dbReference type="RefSeq" id="XP_038063080.1">
    <property type="nucleotide sequence ID" value="XM_038207152.1"/>
</dbReference>